<dbReference type="Pfam" id="PF00486">
    <property type="entry name" value="Trans_reg_C"/>
    <property type="match status" value="1"/>
</dbReference>
<feature type="DNA-binding region" description="OmpR/PhoB-type" evidence="6">
    <location>
        <begin position="87"/>
        <end position="190"/>
    </location>
</feature>
<keyword evidence="5" id="KW-0804">Transcription</keyword>
<evidence type="ECO:0000256" key="2">
    <source>
        <dbReference type="ARBA" id="ARBA00023012"/>
    </source>
</evidence>
<evidence type="ECO:0000256" key="5">
    <source>
        <dbReference type="ARBA" id="ARBA00023163"/>
    </source>
</evidence>
<dbReference type="PROSITE" id="PS51755">
    <property type="entry name" value="OMPR_PHOB"/>
    <property type="match status" value="1"/>
</dbReference>
<dbReference type="AlphaFoldDB" id="A0A1V2I429"/>
<gene>
    <name evidence="9" type="ORF">BL253_29545</name>
</gene>
<name>A0A1V2I429_9ACTN</name>
<evidence type="ECO:0000313" key="9">
    <source>
        <dbReference type="EMBL" id="ONH24765.1"/>
    </source>
</evidence>
<dbReference type="GO" id="GO:0006355">
    <property type="term" value="P:regulation of DNA-templated transcription"/>
    <property type="evidence" value="ECO:0007669"/>
    <property type="project" value="InterPro"/>
</dbReference>
<evidence type="ECO:0000256" key="1">
    <source>
        <dbReference type="ARBA" id="ARBA00022553"/>
    </source>
</evidence>
<dbReference type="OrthoDB" id="8927943at2"/>
<dbReference type="InterPro" id="IPR001867">
    <property type="entry name" value="OmpR/PhoB-type_DNA-bd"/>
</dbReference>
<feature type="compositionally biased region" description="Low complexity" evidence="7">
    <location>
        <begin position="1"/>
        <end position="11"/>
    </location>
</feature>
<dbReference type="EMBL" id="MOMC01000068">
    <property type="protein sequence ID" value="ONH24765.1"/>
    <property type="molecule type" value="Genomic_DNA"/>
</dbReference>
<evidence type="ECO:0000256" key="3">
    <source>
        <dbReference type="ARBA" id="ARBA00023015"/>
    </source>
</evidence>
<feature type="domain" description="OmpR/PhoB-type" evidence="8">
    <location>
        <begin position="87"/>
        <end position="190"/>
    </location>
</feature>
<keyword evidence="10" id="KW-1185">Reference proteome</keyword>
<dbReference type="Proteomes" id="UP000188929">
    <property type="component" value="Unassembled WGS sequence"/>
</dbReference>
<dbReference type="SUPFAM" id="SSF46894">
    <property type="entry name" value="C-terminal effector domain of the bipartite response regulators"/>
    <property type="match status" value="1"/>
</dbReference>
<dbReference type="SMART" id="SM00862">
    <property type="entry name" value="Trans_reg_C"/>
    <property type="match status" value="1"/>
</dbReference>
<dbReference type="InterPro" id="IPR039420">
    <property type="entry name" value="WalR-like"/>
</dbReference>
<dbReference type="PANTHER" id="PTHR48111">
    <property type="entry name" value="REGULATOR OF RPOS"/>
    <property type="match status" value="1"/>
</dbReference>
<dbReference type="GO" id="GO:0000976">
    <property type="term" value="F:transcription cis-regulatory region binding"/>
    <property type="evidence" value="ECO:0007669"/>
    <property type="project" value="TreeGrafter"/>
</dbReference>
<proteinExistence type="predicted"/>
<evidence type="ECO:0000259" key="8">
    <source>
        <dbReference type="PROSITE" id="PS51755"/>
    </source>
</evidence>
<dbReference type="GO" id="GO:0005829">
    <property type="term" value="C:cytosol"/>
    <property type="evidence" value="ECO:0007669"/>
    <property type="project" value="TreeGrafter"/>
</dbReference>
<dbReference type="InterPro" id="IPR016032">
    <property type="entry name" value="Sig_transdc_resp-reg_C-effctor"/>
</dbReference>
<sequence>MSPQPAAAPAPQTSPRVPALASIHTVRRPAGPPVDSTGSGARARAGVPASAAERFDLHQLNRGSAALRALAGAGAVAPGASGVSSGPAGAPRGHRGLLVDRSAWAAWLDGELLDLTYLEFEVLDFLVRHPGRVYSRAALLRHVWGHHVEDDPGQAGRTVDVLVTRLRRKLGPEHRIRIETVRRVGYRYRPATADLLG</sequence>
<keyword evidence="1" id="KW-0597">Phosphoprotein</keyword>
<keyword evidence="4 6" id="KW-0238">DNA-binding</keyword>
<evidence type="ECO:0000256" key="4">
    <source>
        <dbReference type="ARBA" id="ARBA00023125"/>
    </source>
</evidence>
<keyword evidence="2" id="KW-0902">Two-component regulatory system</keyword>
<dbReference type="GO" id="GO:0000156">
    <property type="term" value="F:phosphorelay response regulator activity"/>
    <property type="evidence" value="ECO:0007669"/>
    <property type="project" value="TreeGrafter"/>
</dbReference>
<accession>A0A1V2I429</accession>
<dbReference type="STRING" id="1834516.BL253_29545"/>
<dbReference type="GO" id="GO:0032993">
    <property type="term" value="C:protein-DNA complex"/>
    <property type="evidence" value="ECO:0007669"/>
    <property type="project" value="TreeGrafter"/>
</dbReference>
<dbReference type="InterPro" id="IPR036388">
    <property type="entry name" value="WH-like_DNA-bd_sf"/>
</dbReference>
<dbReference type="CDD" id="cd00383">
    <property type="entry name" value="trans_reg_C"/>
    <property type="match status" value="1"/>
</dbReference>
<evidence type="ECO:0000256" key="7">
    <source>
        <dbReference type="SAM" id="MobiDB-lite"/>
    </source>
</evidence>
<reference evidence="10" key="1">
    <citation type="submission" date="2016-10" db="EMBL/GenBank/DDBJ databases">
        <title>Frankia sp. NRRL B-16386 Genome sequencing.</title>
        <authorList>
            <person name="Ghodhbane-Gtari F."/>
            <person name="Swanson E."/>
            <person name="Gueddou A."/>
            <person name="Hezbri K."/>
            <person name="Ktari K."/>
            <person name="Nouioui I."/>
            <person name="Morris K."/>
            <person name="Simpson S."/>
            <person name="Abebe-Akele F."/>
            <person name="Thomas K."/>
            <person name="Gtari M."/>
            <person name="Tisa L.S."/>
        </authorList>
    </citation>
    <scope>NUCLEOTIDE SEQUENCE [LARGE SCALE GENOMIC DNA]</scope>
    <source>
        <strain evidence="10">NRRL B-16386</strain>
    </source>
</reference>
<organism evidence="9 10">
    <name type="scientific">Pseudofrankia asymbiotica</name>
    <dbReference type="NCBI Taxonomy" id="1834516"/>
    <lineage>
        <taxon>Bacteria</taxon>
        <taxon>Bacillati</taxon>
        <taxon>Actinomycetota</taxon>
        <taxon>Actinomycetes</taxon>
        <taxon>Frankiales</taxon>
        <taxon>Frankiaceae</taxon>
        <taxon>Pseudofrankia</taxon>
    </lineage>
</organism>
<dbReference type="RefSeq" id="WP_076820674.1">
    <property type="nucleotide sequence ID" value="NZ_MOMC01000068.1"/>
</dbReference>
<feature type="region of interest" description="Disordered" evidence="7">
    <location>
        <begin position="1"/>
        <end position="45"/>
    </location>
</feature>
<keyword evidence="3" id="KW-0805">Transcription regulation</keyword>
<dbReference type="Gene3D" id="1.10.10.10">
    <property type="entry name" value="Winged helix-like DNA-binding domain superfamily/Winged helix DNA-binding domain"/>
    <property type="match status" value="1"/>
</dbReference>
<evidence type="ECO:0000313" key="10">
    <source>
        <dbReference type="Proteomes" id="UP000188929"/>
    </source>
</evidence>
<evidence type="ECO:0000256" key="6">
    <source>
        <dbReference type="PROSITE-ProRule" id="PRU01091"/>
    </source>
</evidence>
<comment type="caution">
    <text evidence="9">The sequence shown here is derived from an EMBL/GenBank/DDBJ whole genome shotgun (WGS) entry which is preliminary data.</text>
</comment>
<dbReference type="PANTHER" id="PTHR48111:SF1">
    <property type="entry name" value="TWO-COMPONENT RESPONSE REGULATOR ORR33"/>
    <property type="match status" value="1"/>
</dbReference>
<protein>
    <submittedName>
        <fullName evidence="9">Transcriptional regulator</fullName>
    </submittedName>
</protein>